<sequence length="178" mass="20805">MKIPVAFSKVFQQTLLKQKHFRNTITRHSNLWEPDYLIMAKTKTPEYDLINFHMKGYDFAVLENYQSLIHKIAGLMGIDVENAWASPHQDLKVQRFLPNSAKVDSEYNLKMYERTLQVIDAKSNIMSLFIEAVMTTCPPGVKVSINEHTTEIEENRYVPDYEVIELQKQWENLNAPKK</sequence>
<dbReference type="InterPro" id="IPR027487">
    <property type="entry name" value="Ribosomal_mL48"/>
</dbReference>
<dbReference type="EMBL" id="JAWJWE010000004">
    <property type="protein sequence ID" value="KAK6636032.1"/>
    <property type="molecule type" value="Genomic_DNA"/>
</dbReference>
<feature type="domain" description="Small ribosomal subunit protein uS10" evidence="3">
    <location>
        <begin position="51"/>
        <end position="146"/>
    </location>
</feature>
<organism evidence="4 5">
    <name type="scientific">Polyplax serrata</name>
    <name type="common">Common mouse louse</name>
    <dbReference type="NCBI Taxonomy" id="468196"/>
    <lineage>
        <taxon>Eukaryota</taxon>
        <taxon>Metazoa</taxon>
        <taxon>Ecdysozoa</taxon>
        <taxon>Arthropoda</taxon>
        <taxon>Hexapoda</taxon>
        <taxon>Insecta</taxon>
        <taxon>Pterygota</taxon>
        <taxon>Neoptera</taxon>
        <taxon>Paraneoptera</taxon>
        <taxon>Psocodea</taxon>
        <taxon>Troctomorpha</taxon>
        <taxon>Phthiraptera</taxon>
        <taxon>Anoplura</taxon>
        <taxon>Polyplacidae</taxon>
        <taxon>Polyplax</taxon>
    </lineage>
</organism>
<dbReference type="InterPro" id="IPR036838">
    <property type="entry name" value="Ribosomal_uS10_dom_sf"/>
</dbReference>
<dbReference type="Proteomes" id="UP001372834">
    <property type="component" value="Unassembled WGS sequence"/>
</dbReference>
<dbReference type="PANTHER" id="PTHR13473">
    <property type="entry name" value="MITOCHONDRIAL RIBOSOMAL PROTEIN L48"/>
    <property type="match status" value="1"/>
</dbReference>
<dbReference type="Pfam" id="PF00338">
    <property type="entry name" value="Ribosomal_S10"/>
    <property type="match status" value="1"/>
</dbReference>
<dbReference type="SMART" id="SM01403">
    <property type="entry name" value="Ribosomal_S10"/>
    <property type="match status" value="1"/>
</dbReference>
<keyword evidence="1" id="KW-0689">Ribosomal protein</keyword>
<evidence type="ECO:0000256" key="1">
    <source>
        <dbReference type="ARBA" id="ARBA00022980"/>
    </source>
</evidence>
<protein>
    <recommendedName>
        <fullName evidence="3">Small ribosomal subunit protein uS10 domain-containing protein</fullName>
    </recommendedName>
</protein>
<reference evidence="4 5" key="1">
    <citation type="submission" date="2023-10" db="EMBL/GenBank/DDBJ databases">
        <title>Genomes of two closely related lineages of the louse Polyplax serrata with different host specificities.</title>
        <authorList>
            <person name="Martinu J."/>
            <person name="Tarabai H."/>
            <person name="Stefka J."/>
            <person name="Hypsa V."/>
        </authorList>
    </citation>
    <scope>NUCLEOTIDE SEQUENCE [LARGE SCALE GENOMIC DNA]</scope>
    <source>
        <strain evidence="4">HR10_N</strain>
    </source>
</reference>
<dbReference type="PANTHER" id="PTHR13473:SF0">
    <property type="entry name" value="LARGE RIBOSOMAL SUBUNIT PROTEIN ML48"/>
    <property type="match status" value="1"/>
</dbReference>
<evidence type="ECO:0000313" key="5">
    <source>
        <dbReference type="Proteomes" id="UP001372834"/>
    </source>
</evidence>
<comment type="caution">
    <text evidence="4">The sequence shown here is derived from an EMBL/GenBank/DDBJ whole genome shotgun (WGS) entry which is preliminary data.</text>
</comment>
<dbReference type="SUPFAM" id="SSF54999">
    <property type="entry name" value="Ribosomal protein S10"/>
    <property type="match status" value="1"/>
</dbReference>
<evidence type="ECO:0000313" key="4">
    <source>
        <dbReference type="EMBL" id="KAK6636032.1"/>
    </source>
</evidence>
<dbReference type="InterPro" id="IPR027486">
    <property type="entry name" value="Ribosomal_uS10_dom"/>
</dbReference>
<evidence type="ECO:0000256" key="2">
    <source>
        <dbReference type="ARBA" id="ARBA00023274"/>
    </source>
</evidence>
<gene>
    <name evidence="4" type="ORF">RUM43_009684</name>
</gene>
<name>A0AAN8PJL2_POLSC</name>
<evidence type="ECO:0000259" key="3">
    <source>
        <dbReference type="SMART" id="SM01403"/>
    </source>
</evidence>
<dbReference type="GO" id="GO:1990904">
    <property type="term" value="C:ribonucleoprotein complex"/>
    <property type="evidence" value="ECO:0007669"/>
    <property type="project" value="UniProtKB-KW"/>
</dbReference>
<dbReference type="GO" id="GO:0005761">
    <property type="term" value="C:mitochondrial ribosome"/>
    <property type="evidence" value="ECO:0007669"/>
    <property type="project" value="InterPro"/>
</dbReference>
<proteinExistence type="predicted"/>
<dbReference type="AlphaFoldDB" id="A0AAN8PJL2"/>
<accession>A0AAN8PJL2</accession>
<dbReference type="Gene3D" id="3.30.70.600">
    <property type="entry name" value="Ribosomal protein S10 domain"/>
    <property type="match status" value="1"/>
</dbReference>
<keyword evidence="2" id="KW-0687">Ribonucleoprotein</keyword>